<comment type="cofactor">
    <cofactor evidence="1 12 14">
        <name>FMN</name>
        <dbReference type="ChEBI" id="CHEBI:58210"/>
    </cofactor>
</comment>
<dbReference type="PROSITE" id="PS01136">
    <property type="entry name" value="UPF0034"/>
    <property type="match status" value="1"/>
</dbReference>
<evidence type="ECO:0000256" key="11">
    <source>
        <dbReference type="ARBA" id="ARBA00048802"/>
    </source>
</evidence>
<dbReference type="AlphaFoldDB" id="A0A7L5HVS4"/>
<evidence type="ECO:0000256" key="6">
    <source>
        <dbReference type="ARBA" id="ARBA00022694"/>
    </source>
</evidence>
<protein>
    <recommendedName>
        <fullName evidence="12">tRNA-dihydrouridine synthase</fullName>
        <ecNumber evidence="12">1.3.1.-</ecNumber>
    </recommendedName>
</protein>
<accession>A0A7L5HVS4</accession>
<keyword evidence="9 12" id="KW-0560">Oxidoreductase</keyword>
<dbReference type="GO" id="GO:0017150">
    <property type="term" value="F:tRNA dihydrouridine synthase activity"/>
    <property type="evidence" value="ECO:0007669"/>
    <property type="project" value="InterPro"/>
</dbReference>
<evidence type="ECO:0000313" key="17">
    <source>
        <dbReference type="Proteomes" id="UP000509246"/>
    </source>
</evidence>
<evidence type="ECO:0000256" key="5">
    <source>
        <dbReference type="ARBA" id="ARBA00022643"/>
    </source>
</evidence>
<dbReference type="CDD" id="cd02801">
    <property type="entry name" value="DUS_like_FMN"/>
    <property type="match status" value="1"/>
</dbReference>
<dbReference type="EMBL" id="CP053825">
    <property type="protein sequence ID" value="QKF79136.1"/>
    <property type="molecule type" value="Genomic_DNA"/>
</dbReference>
<evidence type="ECO:0000256" key="1">
    <source>
        <dbReference type="ARBA" id="ARBA00001917"/>
    </source>
</evidence>
<feature type="active site" description="Proton donor" evidence="13">
    <location>
        <position position="98"/>
    </location>
</feature>
<dbReference type="InterPro" id="IPR035587">
    <property type="entry name" value="DUS-like_FMN-bd"/>
</dbReference>
<sequence>MIDFSKKPLFLAPMAGFSDLPLRNLVKQFGADVTVSEMISSNALVYESSKTLKMLEKAELEKPYIVQLAGSDESIIQKAVEILNHFDFIDGIDFNCGCPVNKVIKQCAGSALLQDLDKLKKILETIKTTSNKKLTSVKVRLGFDKKNPVIIAKACENAGVDFISMHGRTRKQMYSGNADYEAIALAKENIKIPLVANGDINEENAKKVFEITKSDALMIGRASIGKPWIFYEIKHGKKIDKTMKNKIIFTHFEEMVKHYKEQGISIFRKHLHEYSKGYEDASNFRDQINRINDIELMRKYIHDFFNKE</sequence>
<organism evidence="16 17">
    <name type="scientific">Campylobacter armoricus</name>
    <dbReference type="NCBI Taxonomy" id="2505970"/>
    <lineage>
        <taxon>Bacteria</taxon>
        <taxon>Pseudomonadati</taxon>
        <taxon>Campylobacterota</taxon>
        <taxon>Epsilonproteobacteria</taxon>
        <taxon>Campylobacterales</taxon>
        <taxon>Campylobacteraceae</taxon>
        <taxon>Campylobacter</taxon>
    </lineage>
</organism>
<evidence type="ECO:0000256" key="3">
    <source>
        <dbReference type="ARBA" id="ARBA00022555"/>
    </source>
</evidence>
<keyword evidence="5 12" id="KW-0288">FMN</keyword>
<evidence type="ECO:0000256" key="4">
    <source>
        <dbReference type="ARBA" id="ARBA00022630"/>
    </source>
</evidence>
<feature type="binding site" evidence="14">
    <location>
        <position position="166"/>
    </location>
    <ligand>
        <name>FMN</name>
        <dbReference type="ChEBI" id="CHEBI:58210"/>
    </ligand>
</feature>
<keyword evidence="3" id="KW-0820">tRNA-binding</keyword>
<dbReference type="SUPFAM" id="SSF51395">
    <property type="entry name" value="FMN-linked oxidoreductases"/>
    <property type="match status" value="1"/>
</dbReference>
<evidence type="ECO:0000256" key="2">
    <source>
        <dbReference type="ARBA" id="ARBA00002790"/>
    </source>
</evidence>
<keyword evidence="14" id="KW-0547">Nucleotide-binding</keyword>
<evidence type="ECO:0000256" key="12">
    <source>
        <dbReference type="PIRNR" id="PIRNR006621"/>
    </source>
</evidence>
<dbReference type="Gene3D" id="3.20.20.70">
    <property type="entry name" value="Aldolase class I"/>
    <property type="match status" value="1"/>
</dbReference>
<keyword evidence="4 12" id="KW-0285">Flavoprotein</keyword>
<dbReference type="GO" id="GO:0050660">
    <property type="term" value="F:flavin adenine dinucleotide binding"/>
    <property type="evidence" value="ECO:0007669"/>
    <property type="project" value="InterPro"/>
</dbReference>
<evidence type="ECO:0000256" key="10">
    <source>
        <dbReference type="ARBA" id="ARBA00048205"/>
    </source>
</evidence>
<keyword evidence="8" id="KW-0694">RNA-binding</keyword>
<keyword evidence="6 12" id="KW-0819">tRNA processing</keyword>
<dbReference type="GeneID" id="56585911"/>
<keyword evidence="17" id="KW-1185">Reference proteome</keyword>
<dbReference type="RefSeq" id="WP_139426549.1">
    <property type="nucleotide sequence ID" value="NZ_CBCSFY010000009.1"/>
</dbReference>
<dbReference type="Pfam" id="PF01207">
    <property type="entry name" value="Dus"/>
    <property type="match status" value="1"/>
</dbReference>
<keyword evidence="7" id="KW-0521">NADP</keyword>
<dbReference type="OrthoDB" id="9764501at2"/>
<dbReference type="InterPro" id="IPR001269">
    <property type="entry name" value="DUS_fam"/>
</dbReference>
<dbReference type="Gene3D" id="1.10.1200.80">
    <property type="entry name" value="Putative flavin oxidoreducatase, domain 2"/>
    <property type="match status" value="1"/>
</dbReference>
<evidence type="ECO:0000256" key="8">
    <source>
        <dbReference type="ARBA" id="ARBA00022884"/>
    </source>
</evidence>
<comment type="similarity">
    <text evidence="12">Belongs to the dus family.</text>
</comment>
<dbReference type="PANTHER" id="PTHR45846:SF1">
    <property type="entry name" value="TRNA-DIHYDROURIDINE(47) SYNTHASE [NAD(P)(+)]-LIKE"/>
    <property type="match status" value="1"/>
</dbReference>
<comment type="function">
    <text evidence="2 12">Catalyzes the synthesis of 5,6-dihydrouridine (D), a modified base found in the D-loop of most tRNAs, via the reduction of the C5-C6 double bond in target uridines.</text>
</comment>
<dbReference type="GO" id="GO:0000049">
    <property type="term" value="F:tRNA binding"/>
    <property type="evidence" value="ECO:0007669"/>
    <property type="project" value="UniProtKB-KW"/>
</dbReference>
<evidence type="ECO:0000256" key="7">
    <source>
        <dbReference type="ARBA" id="ARBA00022857"/>
    </source>
</evidence>
<dbReference type="PANTHER" id="PTHR45846">
    <property type="entry name" value="TRNA-DIHYDROURIDINE(47) SYNTHASE [NAD(P)(+)]-LIKE"/>
    <property type="match status" value="1"/>
</dbReference>
<dbReference type="PIRSF" id="PIRSF006621">
    <property type="entry name" value="Dus"/>
    <property type="match status" value="1"/>
</dbReference>
<evidence type="ECO:0000259" key="15">
    <source>
        <dbReference type="Pfam" id="PF01207"/>
    </source>
</evidence>
<evidence type="ECO:0000256" key="14">
    <source>
        <dbReference type="PIRSR" id="PIRSR006621-2"/>
    </source>
</evidence>
<dbReference type="KEGG" id="carm:CARM_0179"/>
<proteinExistence type="inferred from homology"/>
<feature type="binding site" evidence="14">
    <location>
        <begin position="13"/>
        <end position="15"/>
    </location>
    <ligand>
        <name>FMN</name>
        <dbReference type="ChEBI" id="CHEBI:58210"/>
    </ligand>
</feature>
<dbReference type="InterPro" id="IPR013785">
    <property type="entry name" value="Aldolase_TIM"/>
</dbReference>
<comment type="catalytic activity">
    <reaction evidence="11">
        <text>a 5,6-dihydrouridine in tRNA + NAD(+) = a uridine in tRNA + NADH + H(+)</text>
        <dbReference type="Rhea" id="RHEA:54452"/>
        <dbReference type="Rhea" id="RHEA-COMP:13339"/>
        <dbReference type="Rhea" id="RHEA-COMP:13887"/>
        <dbReference type="ChEBI" id="CHEBI:15378"/>
        <dbReference type="ChEBI" id="CHEBI:57540"/>
        <dbReference type="ChEBI" id="CHEBI:57945"/>
        <dbReference type="ChEBI" id="CHEBI:65315"/>
        <dbReference type="ChEBI" id="CHEBI:74443"/>
    </reaction>
</comment>
<name>A0A7L5HVS4_9BACT</name>
<evidence type="ECO:0000313" key="16">
    <source>
        <dbReference type="EMBL" id="QKF79136.1"/>
    </source>
</evidence>
<dbReference type="Proteomes" id="UP000509246">
    <property type="component" value="Chromosome"/>
</dbReference>
<reference evidence="16 17" key="1">
    <citation type="submission" date="2020-05" db="EMBL/GenBank/DDBJ databases">
        <title>Complete genome sequencing of Campylobacter and Arcobacter type strains.</title>
        <authorList>
            <person name="Miller W.G."/>
            <person name="Yee E."/>
        </authorList>
    </citation>
    <scope>NUCLEOTIDE SEQUENCE [LARGE SCALE GENOMIC DNA]</scope>
    <source>
        <strain evidence="16 17">CCUG 73571</strain>
    </source>
</reference>
<feature type="binding site" evidence="14">
    <location>
        <position position="138"/>
    </location>
    <ligand>
        <name>FMN</name>
        <dbReference type="ChEBI" id="CHEBI:58210"/>
    </ligand>
</feature>
<dbReference type="InterPro" id="IPR024036">
    <property type="entry name" value="tRNA-dHydroUridine_Synthase_C"/>
</dbReference>
<dbReference type="InterPro" id="IPR018517">
    <property type="entry name" value="tRNA_hU_synthase_CS"/>
</dbReference>
<gene>
    <name evidence="16" type="primary">dusB</name>
    <name evidence="16" type="ORF">CARM_0179</name>
</gene>
<feature type="binding site" evidence="14">
    <location>
        <begin position="220"/>
        <end position="221"/>
    </location>
    <ligand>
        <name>FMN</name>
        <dbReference type="ChEBI" id="CHEBI:58210"/>
    </ligand>
</feature>
<evidence type="ECO:0000256" key="13">
    <source>
        <dbReference type="PIRSR" id="PIRSR006621-1"/>
    </source>
</evidence>
<feature type="binding site" evidence="14">
    <location>
        <position position="67"/>
    </location>
    <ligand>
        <name>FMN</name>
        <dbReference type="ChEBI" id="CHEBI:58210"/>
    </ligand>
</feature>
<feature type="domain" description="DUS-like FMN-binding" evidence="15">
    <location>
        <begin position="11"/>
        <end position="294"/>
    </location>
</feature>
<comment type="catalytic activity">
    <reaction evidence="10">
        <text>a 5,6-dihydrouridine in tRNA + NADP(+) = a uridine in tRNA + NADPH + H(+)</text>
        <dbReference type="Rhea" id="RHEA:23624"/>
        <dbReference type="Rhea" id="RHEA-COMP:13339"/>
        <dbReference type="Rhea" id="RHEA-COMP:13887"/>
        <dbReference type="ChEBI" id="CHEBI:15378"/>
        <dbReference type="ChEBI" id="CHEBI:57783"/>
        <dbReference type="ChEBI" id="CHEBI:58349"/>
        <dbReference type="ChEBI" id="CHEBI:65315"/>
        <dbReference type="ChEBI" id="CHEBI:74443"/>
    </reaction>
</comment>
<evidence type="ECO:0000256" key="9">
    <source>
        <dbReference type="ARBA" id="ARBA00023002"/>
    </source>
</evidence>
<dbReference type="EC" id="1.3.1.-" evidence="12"/>